<evidence type="ECO:0000256" key="5">
    <source>
        <dbReference type="ARBA" id="ARBA00022714"/>
    </source>
</evidence>
<evidence type="ECO:0000256" key="1">
    <source>
        <dbReference type="ARBA" id="ARBA00004894"/>
    </source>
</evidence>
<evidence type="ECO:0000256" key="8">
    <source>
        <dbReference type="ARBA" id="ARBA00023004"/>
    </source>
</evidence>
<comment type="pathway">
    <text evidence="1">Carbohydrate metabolism; tricarboxylic acid cycle; fumarate from succinate (bacterial route): step 1/1.</text>
</comment>
<feature type="domain" description="4Fe-4S ferredoxin-type" evidence="14">
    <location>
        <begin position="135"/>
        <end position="158"/>
    </location>
</feature>
<comment type="cofactor">
    <cofactor evidence="12">
        <name>[2Fe-2S] cluster</name>
        <dbReference type="ChEBI" id="CHEBI:190135"/>
    </cofactor>
    <text evidence="12">Binds 1 [2Fe-2S] cluster.</text>
</comment>
<dbReference type="InterPro" id="IPR004489">
    <property type="entry name" value="Succ_DH/fum_Rdtase_Fe-S"/>
</dbReference>
<comment type="cofactor">
    <cofactor evidence="12">
        <name>[4Fe-4S] cluster</name>
        <dbReference type="ChEBI" id="CHEBI:49883"/>
    </cofactor>
    <text evidence="12">Binds 1 [4Fe-4S] cluster.</text>
</comment>
<evidence type="ECO:0000256" key="2">
    <source>
        <dbReference type="ARBA" id="ARBA00009433"/>
    </source>
</evidence>
<dbReference type="HOGENOM" id="CLU_044838_3_0_10"/>
<evidence type="ECO:0000259" key="13">
    <source>
        <dbReference type="PROSITE" id="PS51085"/>
    </source>
</evidence>
<evidence type="ECO:0000313" key="15">
    <source>
        <dbReference type="EMBL" id="ACF13723.1"/>
    </source>
</evidence>
<dbReference type="InterPro" id="IPR012675">
    <property type="entry name" value="Beta-grasp_dom_sf"/>
</dbReference>
<keyword evidence="8 12" id="KW-0408">Iron</keyword>
<sequence length="233" mass="26499">MQLEVTIKRFNPEKDSAPSYKTYQVEAEENERVLDVLNKVKWEQDGTLTYRKSCAHGVCGSDAMLINGENRLACSTLVKDLKSNKLKVEPLPGSSVVKDLVVDMDPFWNKYVTIKPFLINDEPVPETERYQSQEAHSLIEEATRCILCGACTFSCPSSWGDDEYLGPAALLKAYRFIFDSRDRAGDERLQIIDNNKGLWKCYTIFNCVQACPKEIDITKHISALKRKTVAEKY</sequence>
<evidence type="ECO:0000256" key="10">
    <source>
        <dbReference type="ARBA" id="ARBA00023291"/>
    </source>
</evidence>
<dbReference type="GO" id="GO:0009055">
    <property type="term" value="F:electron transfer activity"/>
    <property type="evidence" value="ECO:0007669"/>
    <property type="project" value="InterPro"/>
</dbReference>
<dbReference type="eggNOG" id="COG0479">
    <property type="taxonomic scope" value="Bacteria"/>
</dbReference>
<dbReference type="Gene3D" id="1.10.1060.10">
    <property type="entry name" value="Alpha-helical ferredoxin"/>
    <property type="match status" value="1"/>
</dbReference>
<reference evidence="15 16" key="1">
    <citation type="submission" date="2008-06" db="EMBL/GenBank/DDBJ databases">
        <title>Complete sequence of Chloroherpeton thalassium ATCC 35110.</title>
        <authorList>
            <consortium name="US DOE Joint Genome Institute"/>
            <person name="Lucas S."/>
            <person name="Copeland A."/>
            <person name="Lapidus A."/>
            <person name="Glavina del Rio T."/>
            <person name="Dalin E."/>
            <person name="Tice H."/>
            <person name="Bruce D."/>
            <person name="Goodwin L."/>
            <person name="Pitluck S."/>
            <person name="Schmutz J."/>
            <person name="Larimer F."/>
            <person name="Land M."/>
            <person name="Hauser L."/>
            <person name="Kyrpides N."/>
            <person name="Mikhailova N."/>
            <person name="Liu Z."/>
            <person name="Li T."/>
            <person name="Zhao F."/>
            <person name="Overmann J."/>
            <person name="Bryant D.A."/>
            <person name="Richardson P."/>
        </authorList>
    </citation>
    <scope>NUCLEOTIDE SEQUENCE [LARGE SCALE GENOMIC DNA]</scope>
    <source>
        <strain evidence="16">ATCC 35110 / GB-78</strain>
    </source>
</reference>
<dbReference type="PROSITE" id="PS51379">
    <property type="entry name" value="4FE4S_FER_2"/>
    <property type="match status" value="1"/>
</dbReference>
<organism evidence="15 16">
    <name type="scientific">Chloroherpeton thalassium (strain ATCC 35110 / GB-78)</name>
    <dbReference type="NCBI Taxonomy" id="517418"/>
    <lineage>
        <taxon>Bacteria</taxon>
        <taxon>Pseudomonadati</taxon>
        <taxon>Chlorobiota</taxon>
        <taxon>Chlorobiia</taxon>
        <taxon>Chlorobiales</taxon>
        <taxon>Chloroherpetonaceae</taxon>
        <taxon>Chloroherpeton</taxon>
    </lineage>
</organism>
<dbReference type="GO" id="GO:0022904">
    <property type="term" value="P:respiratory electron transport chain"/>
    <property type="evidence" value="ECO:0007669"/>
    <property type="project" value="TreeGrafter"/>
</dbReference>
<dbReference type="OrthoDB" id="9804391at2"/>
<dbReference type="InterPro" id="IPR050573">
    <property type="entry name" value="SDH/FRD_Iron-Sulfur"/>
</dbReference>
<dbReference type="InterPro" id="IPR001041">
    <property type="entry name" value="2Fe-2S_ferredoxin-type"/>
</dbReference>
<keyword evidence="10 12" id="KW-0003">3Fe-4S</keyword>
<dbReference type="AlphaFoldDB" id="B3QZ30"/>
<keyword evidence="6 12" id="KW-0479">Metal-binding</keyword>
<dbReference type="InterPro" id="IPR025192">
    <property type="entry name" value="Succ_DH/fum_Rdtase_N"/>
</dbReference>
<evidence type="ECO:0000256" key="12">
    <source>
        <dbReference type="RuleBase" id="RU361237"/>
    </source>
</evidence>
<gene>
    <name evidence="15" type="ordered locus">Ctha_1260</name>
</gene>
<feature type="domain" description="2Fe-2S ferredoxin-type" evidence="13">
    <location>
        <begin position="3"/>
        <end position="94"/>
    </location>
</feature>
<proteinExistence type="inferred from homology"/>
<dbReference type="EMBL" id="CP001100">
    <property type="protein sequence ID" value="ACF13723.1"/>
    <property type="molecule type" value="Genomic_DNA"/>
</dbReference>
<evidence type="ECO:0000256" key="3">
    <source>
        <dbReference type="ARBA" id="ARBA00022485"/>
    </source>
</evidence>
<comment type="cofactor">
    <cofactor evidence="12">
        <name>[3Fe-4S] cluster</name>
        <dbReference type="ChEBI" id="CHEBI:21137"/>
    </cofactor>
    <text evidence="12">Binds 1 [3Fe-4S] cluster.</text>
</comment>
<dbReference type="Pfam" id="PF13085">
    <property type="entry name" value="Fer2_3"/>
    <property type="match status" value="1"/>
</dbReference>
<comment type="similarity">
    <text evidence="2 12">Belongs to the succinate dehydrogenase/fumarate reductase iron-sulfur protein family.</text>
</comment>
<keyword evidence="7 15" id="KW-0560">Oxidoreductase</keyword>
<evidence type="ECO:0000256" key="6">
    <source>
        <dbReference type="ARBA" id="ARBA00022723"/>
    </source>
</evidence>
<comment type="catalytic activity">
    <reaction evidence="12">
        <text>a quinone + succinate = fumarate + a quinol</text>
        <dbReference type="Rhea" id="RHEA:40523"/>
        <dbReference type="ChEBI" id="CHEBI:24646"/>
        <dbReference type="ChEBI" id="CHEBI:29806"/>
        <dbReference type="ChEBI" id="CHEBI:30031"/>
        <dbReference type="ChEBI" id="CHEBI:132124"/>
        <dbReference type="EC" id="1.3.5.1"/>
    </reaction>
</comment>
<dbReference type="InterPro" id="IPR017900">
    <property type="entry name" value="4Fe4S_Fe_S_CS"/>
</dbReference>
<dbReference type="Pfam" id="PF13237">
    <property type="entry name" value="Fer4_10"/>
    <property type="match status" value="1"/>
</dbReference>
<protein>
    <recommendedName>
        <fullName evidence="12">Succinate dehydrogenase iron-sulfur subunit</fullName>
        <ecNumber evidence="12">1.3.5.1</ecNumber>
    </recommendedName>
</protein>
<dbReference type="GO" id="GO:0008177">
    <property type="term" value="F:succinate dehydrogenase (quinone) activity"/>
    <property type="evidence" value="ECO:0007669"/>
    <property type="project" value="UniProtKB-EC"/>
</dbReference>
<keyword evidence="16" id="KW-1185">Reference proteome</keyword>
<dbReference type="RefSeq" id="WP_012499807.1">
    <property type="nucleotide sequence ID" value="NC_011026.1"/>
</dbReference>
<keyword evidence="3 12" id="KW-0004">4Fe-4S</keyword>
<dbReference type="EC" id="1.3.5.1" evidence="12"/>
<dbReference type="GO" id="GO:0051537">
    <property type="term" value="F:2 iron, 2 sulfur cluster binding"/>
    <property type="evidence" value="ECO:0007669"/>
    <property type="project" value="UniProtKB-KW"/>
</dbReference>
<name>B3QZ30_CHLT3</name>
<evidence type="ECO:0000313" key="16">
    <source>
        <dbReference type="Proteomes" id="UP000001208"/>
    </source>
</evidence>
<evidence type="ECO:0000256" key="4">
    <source>
        <dbReference type="ARBA" id="ARBA00022532"/>
    </source>
</evidence>
<keyword evidence="9 12" id="KW-0411">Iron-sulfur</keyword>
<evidence type="ECO:0000259" key="14">
    <source>
        <dbReference type="PROSITE" id="PS51379"/>
    </source>
</evidence>
<dbReference type="GO" id="GO:0006099">
    <property type="term" value="P:tricarboxylic acid cycle"/>
    <property type="evidence" value="ECO:0007669"/>
    <property type="project" value="UniProtKB-KW"/>
</dbReference>
<dbReference type="STRING" id="517418.Ctha_1260"/>
<dbReference type="SUPFAM" id="SSF54292">
    <property type="entry name" value="2Fe-2S ferredoxin-like"/>
    <property type="match status" value="1"/>
</dbReference>
<dbReference type="NCBIfam" id="TIGR00384">
    <property type="entry name" value="dhsB"/>
    <property type="match status" value="1"/>
</dbReference>
<accession>B3QZ30</accession>
<dbReference type="PROSITE" id="PS51085">
    <property type="entry name" value="2FE2S_FER_2"/>
    <property type="match status" value="1"/>
</dbReference>
<evidence type="ECO:0000256" key="11">
    <source>
        <dbReference type="ARBA" id="ARBA00066269"/>
    </source>
</evidence>
<evidence type="ECO:0000256" key="7">
    <source>
        <dbReference type="ARBA" id="ARBA00023002"/>
    </source>
</evidence>
<dbReference type="InterPro" id="IPR036010">
    <property type="entry name" value="2Fe-2S_ferredoxin-like_sf"/>
</dbReference>
<comment type="subunit">
    <text evidence="11">Part of an enzyme complex containing three subunits: a flavoprotein (frdA), an iron-sulfur protein (frdB), and diheme cytochrome b (frdC).</text>
</comment>
<dbReference type="GO" id="GO:0051538">
    <property type="term" value="F:3 iron, 4 sulfur cluster binding"/>
    <property type="evidence" value="ECO:0007669"/>
    <property type="project" value="UniProtKB-KW"/>
</dbReference>
<dbReference type="PROSITE" id="PS00198">
    <property type="entry name" value="4FE4S_FER_1"/>
    <property type="match status" value="1"/>
</dbReference>
<dbReference type="CDD" id="cd00207">
    <property type="entry name" value="fer2"/>
    <property type="match status" value="1"/>
</dbReference>
<dbReference type="KEGG" id="cts:Ctha_1260"/>
<dbReference type="NCBIfam" id="NF004616">
    <property type="entry name" value="PRK05950.1"/>
    <property type="match status" value="1"/>
</dbReference>
<dbReference type="InterPro" id="IPR017896">
    <property type="entry name" value="4Fe4S_Fe-S-bd"/>
</dbReference>
<dbReference type="SUPFAM" id="SSF46548">
    <property type="entry name" value="alpha-helical ferredoxin"/>
    <property type="match status" value="1"/>
</dbReference>
<dbReference type="GO" id="GO:0046872">
    <property type="term" value="F:metal ion binding"/>
    <property type="evidence" value="ECO:0007669"/>
    <property type="project" value="UniProtKB-KW"/>
</dbReference>
<dbReference type="InterPro" id="IPR009051">
    <property type="entry name" value="Helical_ferredxn"/>
</dbReference>
<dbReference type="GO" id="GO:0051539">
    <property type="term" value="F:4 iron, 4 sulfur cluster binding"/>
    <property type="evidence" value="ECO:0007669"/>
    <property type="project" value="UniProtKB-KW"/>
</dbReference>
<dbReference type="PANTHER" id="PTHR11921">
    <property type="entry name" value="SUCCINATE DEHYDROGENASE IRON-SULFUR PROTEIN"/>
    <property type="match status" value="1"/>
</dbReference>
<dbReference type="PANTHER" id="PTHR11921:SF29">
    <property type="entry name" value="SUCCINATE DEHYDROGENASE [UBIQUINONE] IRON-SULFUR SUBUNIT, MITOCHONDRIAL"/>
    <property type="match status" value="1"/>
</dbReference>
<dbReference type="Proteomes" id="UP000001208">
    <property type="component" value="Chromosome"/>
</dbReference>
<keyword evidence="5 12" id="KW-0001">2Fe-2S</keyword>
<keyword evidence="4" id="KW-0816">Tricarboxylic acid cycle</keyword>
<dbReference type="Gene3D" id="3.10.20.30">
    <property type="match status" value="1"/>
</dbReference>
<evidence type="ECO:0000256" key="9">
    <source>
        <dbReference type="ARBA" id="ARBA00023014"/>
    </source>
</evidence>
<dbReference type="FunFam" id="1.10.1060.10:FF:000003">
    <property type="entry name" value="Succinate dehydrogenase iron-sulfur subunit"/>
    <property type="match status" value="1"/>
</dbReference>